<dbReference type="CDD" id="cd02228">
    <property type="entry name" value="cupin_EutQ"/>
    <property type="match status" value="1"/>
</dbReference>
<evidence type="ECO:0000313" key="2">
    <source>
        <dbReference type="Proteomes" id="UP000295063"/>
    </source>
</evidence>
<name>A0A4R1PX55_9FIRM</name>
<organism evidence="1 2">
    <name type="scientific">Anaerospora hongkongensis</name>
    <dbReference type="NCBI Taxonomy" id="244830"/>
    <lineage>
        <taxon>Bacteria</taxon>
        <taxon>Bacillati</taxon>
        <taxon>Bacillota</taxon>
        <taxon>Negativicutes</taxon>
        <taxon>Selenomonadales</taxon>
        <taxon>Sporomusaceae</taxon>
        <taxon>Anaerospora</taxon>
    </lineage>
</organism>
<dbReference type="Pfam" id="PF06249">
    <property type="entry name" value="EutQ"/>
    <property type="match status" value="1"/>
</dbReference>
<dbReference type="SUPFAM" id="SSF51182">
    <property type="entry name" value="RmlC-like cupins"/>
    <property type="match status" value="1"/>
</dbReference>
<dbReference type="PANTHER" id="PTHR36169">
    <property type="entry name" value="ETHANOLAMINE UTILIZATION PROTEIN EUTQ"/>
    <property type="match status" value="1"/>
</dbReference>
<dbReference type="OrthoDB" id="3828611at2"/>
<evidence type="ECO:0000313" key="1">
    <source>
        <dbReference type="EMBL" id="TCL36994.1"/>
    </source>
</evidence>
<sequence>MKKLVCASEVEAAVKTGQKAVHIDCNTIITPAAKDAARELGVLFTAAQTDQEAGGAQQESRSEVKFDREVICQVVKAVLASQLLSGRPAFSPPYLSETELKSGVKIIRGRTVQFENFDTGNPAANVACREVIGKSESQMSAGFLTIEQSSFDWELSYEEIDVILEGSLSVTINGVTQHAAQGDVLFIPKGTKITWSAASYVKLFYVTYPANWAELMSGH</sequence>
<gene>
    <name evidence="1" type="ORF">EV210_107259</name>
</gene>
<dbReference type="RefSeq" id="WP_132080796.1">
    <property type="nucleotide sequence ID" value="NZ_SLUI01000007.1"/>
</dbReference>
<dbReference type="PANTHER" id="PTHR36169:SF1">
    <property type="entry name" value="ACETATE KINASE EUTQ"/>
    <property type="match status" value="1"/>
</dbReference>
<keyword evidence="2" id="KW-1185">Reference proteome</keyword>
<dbReference type="InterPro" id="IPR011051">
    <property type="entry name" value="RmlC_Cupin_sf"/>
</dbReference>
<dbReference type="Proteomes" id="UP000295063">
    <property type="component" value="Unassembled WGS sequence"/>
</dbReference>
<dbReference type="Gene3D" id="2.60.120.10">
    <property type="entry name" value="Jelly Rolls"/>
    <property type="match status" value="1"/>
</dbReference>
<proteinExistence type="predicted"/>
<reference evidence="1 2" key="1">
    <citation type="submission" date="2019-03" db="EMBL/GenBank/DDBJ databases">
        <title>Genomic Encyclopedia of Type Strains, Phase IV (KMG-IV): sequencing the most valuable type-strain genomes for metagenomic binning, comparative biology and taxonomic classification.</title>
        <authorList>
            <person name="Goeker M."/>
        </authorList>
    </citation>
    <scope>NUCLEOTIDE SEQUENCE [LARGE SCALE GENOMIC DNA]</scope>
    <source>
        <strain evidence="1 2">DSM 15969</strain>
    </source>
</reference>
<dbReference type="InterPro" id="IPR010424">
    <property type="entry name" value="EutQ"/>
</dbReference>
<accession>A0A4R1PX55</accession>
<protein>
    <submittedName>
        <fullName evidence="1">Ethanolamine utilization protein EutQ</fullName>
    </submittedName>
</protein>
<comment type="caution">
    <text evidence="1">The sequence shown here is derived from an EMBL/GenBank/DDBJ whole genome shotgun (WGS) entry which is preliminary data.</text>
</comment>
<dbReference type="InterPro" id="IPR014710">
    <property type="entry name" value="RmlC-like_jellyroll"/>
</dbReference>
<dbReference type="EMBL" id="SLUI01000007">
    <property type="protein sequence ID" value="TCL36994.1"/>
    <property type="molecule type" value="Genomic_DNA"/>
</dbReference>
<dbReference type="AlphaFoldDB" id="A0A4R1PX55"/>